<dbReference type="InterPro" id="IPR005260">
    <property type="entry name" value="Asp_kin_monofn"/>
</dbReference>
<dbReference type="RefSeq" id="WP_185720443.1">
    <property type="nucleotide sequence ID" value="NZ_BAAAWI010000001.1"/>
</dbReference>
<name>A0A7G7MLF5_9PSEU</name>
<evidence type="ECO:0000256" key="5">
    <source>
        <dbReference type="ARBA" id="ARBA00010122"/>
    </source>
</evidence>
<comment type="function">
    <text evidence="1">Catalyzes the phosphorylation of the beta-carboxyl group of aspartic acid with ATP to yield 4-phospho-L-aspartate, which is involved in the branched biosynthetic pathway leading to the biosynthesis of amino acids lysine, threonine, isoleucine and methionine.</text>
</comment>
<evidence type="ECO:0000256" key="4">
    <source>
        <dbReference type="ARBA" id="ARBA00005139"/>
    </source>
</evidence>
<dbReference type="Pfam" id="PF00696">
    <property type="entry name" value="AA_kinase"/>
    <property type="match status" value="1"/>
</dbReference>
<dbReference type="KEGG" id="ppel:H6H00_06590"/>
<dbReference type="SUPFAM" id="SSF53633">
    <property type="entry name" value="Carbamate kinase-like"/>
    <property type="match status" value="1"/>
</dbReference>
<evidence type="ECO:0000256" key="10">
    <source>
        <dbReference type="ARBA" id="ARBA00022741"/>
    </source>
</evidence>
<dbReference type="PROSITE" id="PS51671">
    <property type="entry name" value="ACT"/>
    <property type="match status" value="1"/>
</dbReference>
<dbReference type="NCBIfam" id="NF005153">
    <property type="entry name" value="PRK06635.1-1"/>
    <property type="match status" value="1"/>
</dbReference>
<dbReference type="AlphaFoldDB" id="A0A7G7MLF5"/>
<dbReference type="InterPro" id="IPR018042">
    <property type="entry name" value="Aspartate_kinase_CS"/>
</dbReference>
<dbReference type="SUPFAM" id="SSF55021">
    <property type="entry name" value="ACT-like"/>
    <property type="match status" value="2"/>
</dbReference>
<dbReference type="PROSITE" id="PS00324">
    <property type="entry name" value="ASPARTOKINASE"/>
    <property type="match status" value="1"/>
</dbReference>
<dbReference type="NCBIfam" id="NF005155">
    <property type="entry name" value="PRK06635.1-4"/>
    <property type="match status" value="1"/>
</dbReference>
<evidence type="ECO:0000256" key="18">
    <source>
        <dbReference type="RuleBase" id="RU004249"/>
    </source>
</evidence>
<comment type="pathway">
    <text evidence="4 18">Amino-acid biosynthesis; L-threonine biosynthesis; L-threonine from L-aspartate: step 1/5.</text>
</comment>
<keyword evidence="9 17" id="KW-0808">Transferase</keyword>
<evidence type="ECO:0000313" key="21">
    <source>
        <dbReference type="Proteomes" id="UP000515728"/>
    </source>
</evidence>
<dbReference type="InterPro" id="IPR002912">
    <property type="entry name" value="ACT_dom"/>
</dbReference>
<comment type="pathway">
    <text evidence="2 18">Amino-acid biosynthesis; L-lysine biosynthesis via DAP pathway; (S)-tetrahydrodipicolinate from L-aspartate: step 1/4.</text>
</comment>
<dbReference type="InterPro" id="IPR001048">
    <property type="entry name" value="Asp/Glu/Uridylate_kinase"/>
</dbReference>
<proteinExistence type="inferred from homology"/>
<evidence type="ECO:0000256" key="6">
    <source>
        <dbReference type="ARBA" id="ARBA00013059"/>
    </source>
</evidence>
<dbReference type="CDD" id="cd04913">
    <property type="entry name" value="ACT_AKii-LysC-BS-like_1"/>
    <property type="match status" value="1"/>
</dbReference>
<dbReference type="UniPathway" id="UPA00051">
    <property type="reaction ID" value="UER00462"/>
</dbReference>
<feature type="domain" description="ACT" evidence="19">
    <location>
        <begin position="267"/>
        <end position="352"/>
    </location>
</feature>
<sequence>MALVVQKYGGSSVQDADRIKKVAERIVRTHKEGHDVVVVASAMGDTTDELLDLADQVSPSPPPRELDMLLTAGERMSNALLAMAIHALGVEARSFTGSQAGMVTTSKHGDARIVNVNPQRLREALDEGSIVLVAGFQGVSQDSKDVTTLGRGGSDTTAVALAAALHADVCEIYTDVDGIFSADPRIVGDAQLIDQITYEEMLEMAACGAKVLHLRAVEYARRYNVPLRVRSSYTDKPGSLVTGSIEEIPLENAIITGVAHDRSEAKITVTDVPDNPGMAARIFRTVADADINIDMVLQNVSRTSDRLTDITFSLPRTDGARAVAALTAVQPEIGFAEILHDEEVGKVSLVGAGMRNHPGVTATFCEALSEAGVNIETMNTSEIRISVICRVDQLDDAVQALHKAFDLGGSEQAVVHAGTGR</sequence>
<feature type="binding site" evidence="16">
    <location>
        <begin position="7"/>
        <end position="10"/>
    </location>
    <ligand>
        <name>ATP</name>
        <dbReference type="ChEBI" id="CHEBI:30616"/>
    </ligand>
</feature>
<dbReference type="InterPro" id="IPR001341">
    <property type="entry name" value="Asp_kinase"/>
</dbReference>
<keyword evidence="10 16" id="KW-0547">Nucleotide-binding</keyword>
<comment type="catalytic activity">
    <reaction evidence="15 17">
        <text>L-aspartate + ATP = 4-phospho-L-aspartate + ADP</text>
        <dbReference type="Rhea" id="RHEA:23776"/>
        <dbReference type="ChEBI" id="CHEBI:29991"/>
        <dbReference type="ChEBI" id="CHEBI:30616"/>
        <dbReference type="ChEBI" id="CHEBI:57535"/>
        <dbReference type="ChEBI" id="CHEBI:456216"/>
        <dbReference type="EC" id="2.7.2.4"/>
    </reaction>
</comment>
<evidence type="ECO:0000256" key="13">
    <source>
        <dbReference type="ARBA" id="ARBA00022915"/>
    </source>
</evidence>
<gene>
    <name evidence="20" type="ORF">H6H00_06590</name>
</gene>
<comment type="pathway">
    <text evidence="3 18">Amino-acid biosynthesis; L-methionine biosynthesis via de novo pathway; L-homoserine from L-aspartate: step 1/3.</text>
</comment>
<evidence type="ECO:0000256" key="16">
    <source>
        <dbReference type="PIRSR" id="PIRSR000726-1"/>
    </source>
</evidence>
<dbReference type="Gene3D" id="3.30.70.260">
    <property type="match status" value="2"/>
</dbReference>
<keyword evidence="8 18" id="KW-0028">Amino-acid biosynthesis</keyword>
<comment type="similarity">
    <text evidence="5 17">Belongs to the aspartokinase family.</text>
</comment>
<dbReference type="InterPro" id="IPR041740">
    <property type="entry name" value="AKii-LysC-BS"/>
</dbReference>
<organism evidence="20 21">
    <name type="scientific">Pseudonocardia petroleophila</name>
    <dbReference type="NCBI Taxonomy" id="37331"/>
    <lineage>
        <taxon>Bacteria</taxon>
        <taxon>Bacillati</taxon>
        <taxon>Actinomycetota</taxon>
        <taxon>Actinomycetes</taxon>
        <taxon>Pseudonocardiales</taxon>
        <taxon>Pseudonocardiaceae</taxon>
        <taxon>Pseudonocardia</taxon>
    </lineage>
</organism>
<feature type="binding site" evidence="16">
    <location>
        <begin position="210"/>
        <end position="211"/>
    </location>
    <ligand>
        <name>ATP</name>
        <dbReference type="ChEBI" id="CHEBI:30616"/>
    </ligand>
</feature>
<dbReference type="EC" id="2.7.2.4" evidence="6 17"/>
<keyword evidence="11 17" id="KW-0418">Kinase</keyword>
<evidence type="ECO:0000256" key="3">
    <source>
        <dbReference type="ARBA" id="ARBA00004986"/>
    </source>
</evidence>
<evidence type="ECO:0000256" key="12">
    <source>
        <dbReference type="ARBA" id="ARBA00022840"/>
    </source>
</evidence>
<evidence type="ECO:0000256" key="17">
    <source>
        <dbReference type="RuleBase" id="RU003448"/>
    </source>
</evidence>
<evidence type="ECO:0000256" key="11">
    <source>
        <dbReference type="ARBA" id="ARBA00022777"/>
    </source>
</evidence>
<feature type="binding site" evidence="16">
    <location>
        <position position="47"/>
    </location>
    <ligand>
        <name>substrate</name>
    </ligand>
</feature>
<dbReference type="EMBL" id="CP060131">
    <property type="protein sequence ID" value="QNG53616.1"/>
    <property type="molecule type" value="Genomic_DNA"/>
</dbReference>
<dbReference type="NCBIfam" id="TIGR00657">
    <property type="entry name" value="asp_kinases"/>
    <property type="match status" value="1"/>
</dbReference>
<feature type="binding site" evidence="16">
    <location>
        <begin position="174"/>
        <end position="175"/>
    </location>
    <ligand>
        <name>ATP</name>
        <dbReference type="ChEBI" id="CHEBI:30616"/>
    </ligand>
</feature>
<dbReference type="Proteomes" id="UP000515728">
    <property type="component" value="Chromosome"/>
</dbReference>
<dbReference type="GO" id="GO:0004072">
    <property type="term" value="F:aspartate kinase activity"/>
    <property type="evidence" value="ECO:0007669"/>
    <property type="project" value="UniProtKB-EC"/>
</dbReference>
<dbReference type="PANTHER" id="PTHR21499:SF3">
    <property type="entry name" value="ASPARTOKINASE"/>
    <property type="match status" value="1"/>
</dbReference>
<reference evidence="20 21" key="1">
    <citation type="submission" date="2020-08" db="EMBL/GenBank/DDBJ databases">
        <authorList>
            <person name="Mo P."/>
        </authorList>
    </citation>
    <scope>NUCLEOTIDE SEQUENCE [LARGE SCALE GENOMIC DNA]</scope>
    <source>
        <strain evidence="20 21">CGMCC 4.1532</strain>
    </source>
</reference>
<evidence type="ECO:0000256" key="15">
    <source>
        <dbReference type="ARBA" id="ARBA00047872"/>
    </source>
</evidence>
<accession>A0A7G7MLF5</accession>
<protein>
    <recommendedName>
        <fullName evidence="7 17">Aspartokinase</fullName>
        <ecNumber evidence="6 17">2.7.2.4</ecNumber>
    </recommendedName>
</protein>
<dbReference type="GO" id="GO:0005829">
    <property type="term" value="C:cytosol"/>
    <property type="evidence" value="ECO:0007669"/>
    <property type="project" value="TreeGrafter"/>
</dbReference>
<dbReference type="GO" id="GO:0009089">
    <property type="term" value="P:lysine biosynthetic process via diaminopimelate"/>
    <property type="evidence" value="ECO:0007669"/>
    <property type="project" value="UniProtKB-UniPathway"/>
</dbReference>
<keyword evidence="12 16" id="KW-0067">ATP-binding</keyword>
<dbReference type="NCBIfam" id="NF005154">
    <property type="entry name" value="PRK06635.1-2"/>
    <property type="match status" value="1"/>
</dbReference>
<dbReference type="PANTHER" id="PTHR21499">
    <property type="entry name" value="ASPARTATE KINASE"/>
    <property type="match status" value="1"/>
</dbReference>
<dbReference type="PIRSF" id="PIRSF000726">
    <property type="entry name" value="Asp_kin"/>
    <property type="match status" value="1"/>
</dbReference>
<keyword evidence="21" id="KW-1185">Reference proteome</keyword>
<dbReference type="InterPro" id="IPR045865">
    <property type="entry name" value="ACT-like_dom_sf"/>
</dbReference>
<dbReference type="CDD" id="cd04261">
    <property type="entry name" value="AAK_AKii-LysC-BS"/>
    <property type="match status" value="1"/>
</dbReference>
<evidence type="ECO:0000256" key="8">
    <source>
        <dbReference type="ARBA" id="ARBA00022605"/>
    </source>
</evidence>
<dbReference type="CDD" id="cd04923">
    <property type="entry name" value="ACT_AK-LysC-DapG-like_2"/>
    <property type="match status" value="1"/>
</dbReference>
<dbReference type="Gene3D" id="3.40.1160.10">
    <property type="entry name" value="Acetylglutamate kinase-like"/>
    <property type="match status" value="1"/>
</dbReference>
<evidence type="ECO:0000256" key="7">
    <source>
        <dbReference type="ARBA" id="ARBA00016273"/>
    </source>
</evidence>
<evidence type="ECO:0000256" key="14">
    <source>
        <dbReference type="ARBA" id="ARBA00023154"/>
    </source>
</evidence>
<dbReference type="GO" id="GO:0009088">
    <property type="term" value="P:threonine biosynthetic process"/>
    <property type="evidence" value="ECO:0007669"/>
    <property type="project" value="UniProtKB-UniPathway"/>
</dbReference>
<evidence type="ECO:0000313" key="20">
    <source>
        <dbReference type="EMBL" id="QNG53616.1"/>
    </source>
</evidence>
<dbReference type="GO" id="GO:0005524">
    <property type="term" value="F:ATP binding"/>
    <property type="evidence" value="ECO:0007669"/>
    <property type="project" value="UniProtKB-KW"/>
</dbReference>
<evidence type="ECO:0000256" key="9">
    <source>
        <dbReference type="ARBA" id="ARBA00022679"/>
    </source>
</evidence>
<feature type="binding site" evidence="16">
    <location>
        <position position="74"/>
    </location>
    <ligand>
        <name>substrate</name>
    </ligand>
</feature>
<evidence type="ECO:0000259" key="19">
    <source>
        <dbReference type="PROSITE" id="PS51671"/>
    </source>
</evidence>
<keyword evidence="14" id="KW-0457">Lysine biosynthesis</keyword>
<dbReference type="UniPathway" id="UPA00034">
    <property type="reaction ID" value="UER00015"/>
</dbReference>
<dbReference type="UniPathway" id="UPA00050">
    <property type="reaction ID" value="UER00461"/>
</dbReference>
<dbReference type="InterPro" id="IPR054352">
    <property type="entry name" value="ACT_Aspartokinase"/>
</dbReference>
<dbReference type="InterPro" id="IPR036393">
    <property type="entry name" value="AceGlu_kinase-like_sf"/>
</dbReference>
<dbReference type="NCBIfam" id="TIGR00656">
    <property type="entry name" value="asp_kin_monofn"/>
    <property type="match status" value="1"/>
</dbReference>
<dbReference type="Pfam" id="PF22468">
    <property type="entry name" value="ACT_9"/>
    <property type="match status" value="2"/>
</dbReference>
<dbReference type="FunFam" id="3.40.1160.10:FF:000002">
    <property type="entry name" value="Aspartokinase"/>
    <property type="match status" value="1"/>
</dbReference>
<evidence type="ECO:0000256" key="2">
    <source>
        <dbReference type="ARBA" id="ARBA00004766"/>
    </source>
</evidence>
<dbReference type="GO" id="GO:0019877">
    <property type="term" value="P:diaminopimelate biosynthetic process"/>
    <property type="evidence" value="ECO:0007669"/>
    <property type="project" value="UniProtKB-KW"/>
</dbReference>
<feature type="binding site" evidence="16">
    <location>
        <position position="185"/>
    </location>
    <ligand>
        <name>ATP</name>
        <dbReference type="ChEBI" id="CHEBI:30616"/>
    </ligand>
</feature>
<dbReference type="GO" id="GO:0009090">
    <property type="term" value="P:homoserine biosynthetic process"/>
    <property type="evidence" value="ECO:0007669"/>
    <property type="project" value="TreeGrafter"/>
</dbReference>
<evidence type="ECO:0000256" key="1">
    <source>
        <dbReference type="ARBA" id="ARBA00002843"/>
    </source>
</evidence>
<keyword evidence="13" id="KW-0220">Diaminopimelate biosynthesis</keyword>